<evidence type="ECO:0000313" key="2">
    <source>
        <dbReference type="Proteomes" id="UP000540656"/>
    </source>
</evidence>
<dbReference type="InterPro" id="IPR014488">
    <property type="entry name" value="UCP017371"/>
</dbReference>
<name>A0A7Y9UVW2_9ACTN</name>
<comment type="caution">
    <text evidence="1">The sequence shown here is derived from an EMBL/GenBank/DDBJ whole genome shotgun (WGS) entry which is preliminary data.</text>
</comment>
<dbReference type="PIRSF" id="PIRSF017371">
    <property type="entry name" value="UCP017371"/>
    <property type="match status" value="1"/>
</dbReference>
<accession>A0A7Y9UVW2</accession>
<proteinExistence type="predicted"/>
<dbReference type="SUPFAM" id="SSF55961">
    <property type="entry name" value="Bet v1-like"/>
    <property type="match status" value="1"/>
</dbReference>
<dbReference type="InterPro" id="IPR023393">
    <property type="entry name" value="START-like_dom_sf"/>
</dbReference>
<dbReference type="EMBL" id="JACCAA010000001">
    <property type="protein sequence ID" value="NYG59280.1"/>
    <property type="molecule type" value="Genomic_DNA"/>
</dbReference>
<evidence type="ECO:0000313" key="1">
    <source>
        <dbReference type="EMBL" id="NYG59280.1"/>
    </source>
</evidence>
<dbReference type="Proteomes" id="UP000540656">
    <property type="component" value="Unassembled WGS sequence"/>
</dbReference>
<dbReference type="RefSeq" id="WP_179502346.1">
    <property type="nucleotide sequence ID" value="NZ_JACCAA010000001.1"/>
</dbReference>
<keyword evidence="2" id="KW-1185">Reference proteome</keyword>
<dbReference type="AlphaFoldDB" id="A0A7Y9UVW2"/>
<sequence length="144" mass="15355">MGQVTATAEATVAAPPADVVAALADYEVTRPGILSAHYSDYAVEQGGQGDGTVVTWRLQATEKRVRHVVADITTTSDSVTETDRNSSMVTTWRVLPRDSGSKVLVVTTWQGAGGIGGFFERTFAPKGLRAIHEEVLANLAARLR</sequence>
<dbReference type="Pfam" id="PF10604">
    <property type="entry name" value="Polyketide_cyc2"/>
    <property type="match status" value="1"/>
</dbReference>
<dbReference type="InterPro" id="IPR019587">
    <property type="entry name" value="Polyketide_cyclase/dehydratase"/>
</dbReference>
<organism evidence="1 2">
    <name type="scientific">Nocardioides daedukensis</name>
    <dbReference type="NCBI Taxonomy" id="634462"/>
    <lineage>
        <taxon>Bacteria</taxon>
        <taxon>Bacillati</taxon>
        <taxon>Actinomycetota</taxon>
        <taxon>Actinomycetes</taxon>
        <taxon>Propionibacteriales</taxon>
        <taxon>Nocardioidaceae</taxon>
        <taxon>Nocardioides</taxon>
    </lineage>
</organism>
<reference evidence="1 2" key="1">
    <citation type="submission" date="2020-07" db="EMBL/GenBank/DDBJ databases">
        <title>Sequencing the genomes of 1000 actinobacteria strains.</title>
        <authorList>
            <person name="Klenk H.-P."/>
        </authorList>
    </citation>
    <scope>NUCLEOTIDE SEQUENCE [LARGE SCALE GENOMIC DNA]</scope>
    <source>
        <strain evidence="1 2">DSM 23819</strain>
    </source>
</reference>
<dbReference type="Gene3D" id="3.30.530.20">
    <property type="match status" value="1"/>
</dbReference>
<protein>
    <submittedName>
        <fullName evidence="1">Carbon monoxide dehydrogenase subunit G</fullName>
    </submittedName>
</protein>
<gene>
    <name evidence="1" type="ORF">BJ980_002203</name>
</gene>